<name>A0A915HLK4_ROMCU</name>
<keyword evidence="1" id="KW-1185">Reference proteome</keyword>
<dbReference type="AlphaFoldDB" id="A0A915HLK4"/>
<dbReference type="WBParaSite" id="nRc.2.0.1.t02227-RA">
    <property type="protein sequence ID" value="nRc.2.0.1.t02227-RA"/>
    <property type="gene ID" value="nRc.2.0.1.g02227"/>
</dbReference>
<sequence length="109" mass="12677">SKFQEEEITRYYFDFDLFVDVGKKPVPGSVRNRALTLRPGPARLKKTWPEARPESPILKFCEYNKTSGLWRFSKGAQAEHSKLLTIRCVPSIEMRQAPLAGFHFPIWQH</sequence>
<dbReference type="Proteomes" id="UP000887565">
    <property type="component" value="Unplaced"/>
</dbReference>
<evidence type="ECO:0000313" key="2">
    <source>
        <dbReference type="WBParaSite" id="nRc.2.0.1.t02227-RA"/>
    </source>
</evidence>
<protein>
    <submittedName>
        <fullName evidence="2">Uncharacterized protein</fullName>
    </submittedName>
</protein>
<organism evidence="1 2">
    <name type="scientific">Romanomermis culicivorax</name>
    <name type="common">Nematode worm</name>
    <dbReference type="NCBI Taxonomy" id="13658"/>
    <lineage>
        <taxon>Eukaryota</taxon>
        <taxon>Metazoa</taxon>
        <taxon>Ecdysozoa</taxon>
        <taxon>Nematoda</taxon>
        <taxon>Enoplea</taxon>
        <taxon>Dorylaimia</taxon>
        <taxon>Mermithida</taxon>
        <taxon>Mermithoidea</taxon>
        <taxon>Mermithidae</taxon>
        <taxon>Romanomermis</taxon>
    </lineage>
</organism>
<accession>A0A915HLK4</accession>
<proteinExistence type="predicted"/>
<reference evidence="2" key="1">
    <citation type="submission" date="2022-11" db="UniProtKB">
        <authorList>
            <consortium name="WormBaseParasite"/>
        </authorList>
    </citation>
    <scope>IDENTIFICATION</scope>
</reference>
<evidence type="ECO:0000313" key="1">
    <source>
        <dbReference type="Proteomes" id="UP000887565"/>
    </source>
</evidence>